<dbReference type="PANTHER" id="PTHR35811:SF1">
    <property type="entry name" value="HTH OST-TYPE DOMAIN-CONTAINING PROTEIN"/>
    <property type="match status" value="1"/>
</dbReference>
<keyword evidence="3" id="KW-1185">Reference proteome</keyword>
<dbReference type="EMBL" id="QJKI01000020">
    <property type="protein sequence ID" value="PXX76952.1"/>
    <property type="molecule type" value="Genomic_DNA"/>
</dbReference>
<dbReference type="OrthoDB" id="9783963at2"/>
<feature type="domain" description="NYN" evidence="1">
    <location>
        <begin position="4"/>
        <end position="151"/>
    </location>
</feature>
<sequence length="435" mass="48975">MPKKTALFVDFDNVFLCLKAIDPSLADCFAKRPAEWLKQLESTDRRFLIRRCYMNPSSFEEYRSYFIYSAFDVIDCPPITKQGKTLADMHMTIDIVDRLMHPTHFEEFMLFSADSDFTPVLQKLREYDRQTCVVLAGMTSGAYRASADEILQLTELLDKMQGYAGNQAYMQNEHSQYYAPTPRAEYPARPVRQAVVPAPAAPEWLSEEKNQAVIQVLIEALQNASHAIPSAKVIEILRENFGSEANNWFGFGRPASFFTAVNIYEHGVIFSQAAPGYLYLADKHTPPRELATLGEWLRDPGSDPVLIQLANRICALTETPPLSPQEYRVCFQHIAELLQHQGSGLNEMSKNLRDHAKDQGIALSRQDATGMLFLLERNGVNLQYAGKQGDELAAIYADAVARRCATSQWQLSQDELLLLRDWLGAPAESGQPLPA</sequence>
<dbReference type="PANTHER" id="PTHR35811">
    <property type="entry name" value="SLR1870 PROTEIN"/>
    <property type="match status" value="1"/>
</dbReference>
<dbReference type="AlphaFoldDB" id="A0A318KKN7"/>
<dbReference type="GO" id="GO:0004540">
    <property type="term" value="F:RNA nuclease activity"/>
    <property type="evidence" value="ECO:0007669"/>
    <property type="project" value="InterPro"/>
</dbReference>
<dbReference type="RefSeq" id="WP_158281823.1">
    <property type="nucleotide sequence ID" value="NZ_QJKI01000020.1"/>
</dbReference>
<proteinExistence type="predicted"/>
<reference evidence="2 3" key="1">
    <citation type="submission" date="2018-05" db="EMBL/GenBank/DDBJ databases">
        <title>Genomic Encyclopedia of Type Strains, Phase IV (KMG-IV): sequencing the most valuable type-strain genomes for metagenomic binning, comparative biology and taxonomic classification.</title>
        <authorList>
            <person name="Goeker M."/>
        </authorList>
    </citation>
    <scope>NUCLEOTIDE SEQUENCE [LARGE SCALE GENOMIC DNA]</scope>
    <source>
        <strain evidence="2 3">DSM 29661</strain>
    </source>
</reference>
<evidence type="ECO:0000313" key="3">
    <source>
        <dbReference type="Proteomes" id="UP000247555"/>
    </source>
</evidence>
<gene>
    <name evidence="2" type="ORF">DFR34_12011</name>
</gene>
<evidence type="ECO:0000313" key="2">
    <source>
        <dbReference type="EMBL" id="PXX76952.1"/>
    </source>
</evidence>
<name>A0A318KKN7_9NEIS</name>
<organism evidence="2 3">
    <name type="scientific">Rivihabitans pingtungensis</name>
    <dbReference type="NCBI Taxonomy" id="1054498"/>
    <lineage>
        <taxon>Bacteria</taxon>
        <taxon>Pseudomonadati</taxon>
        <taxon>Pseudomonadota</taxon>
        <taxon>Betaproteobacteria</taxon>
        <taxon>Neisseriales</taxon>
        <taxon>Aquaspirillaceae</taxon>
        <taxon>Rivihabitans</taxon>
    </lineage>
</organism>
<protein>
    <submittedName>
        <fullName evidence="2">NYN domain-containing protein</fullName>
    </submittedName>
</protein>
<evidence type="ECO:0000259" key="1">
    <source>
        <dbReference type="Pfam" id="PF01936"/>
    </source>
</evidence>
<dbReference type="Gene3D" id="3.40.50.1010">
    <property type="entry name" value="5'-nuclease"/>
    <property type="match status" value="1"/>
</dbReference>
<comment type="caution">
    <text evidence="2">The sequence shown here is derived from an EMBL/GenBank/DDBJ whole genome shotgun (WGS) entry which is preliminary data.</text>
</comment>
<accession>A0A318KKN7</accession>
<dbReference type="Proteomes" id="UP000247555">
    <property type="component" value="Unassembled WGS sequence"/>
</dbReference>
<dbReference type="Pfam" id="PF01936">
    <property type="entry name" value="NYN"/>
    <property type="match status" value="1"/>
</dbReference>
<dbReference type="InterPro" id="IPR021139">
    <property type="entry name" value="NYN"/>
</dbReference>